<dbReference type="Proteomes" id="UP000253426">
    <property type="component" value="Unassembled WGS sequence"/>
</dbReference>
<comment type="caution">
    <text evidence="1">The sequence shown here is derived from an EMBL/GenBank/DDBJ whole genome shotgun (WGS) entry which is preliminary data.</text>
</comment>
<dbReference type="RefSeq" id="WP_113959618.1">
    <property type="nucleotide sequence ID" value="NZ_QNRR01000006.1"/>
</dbReference>
<dbReference type="AlphaFoldDB" id="A0A366HK51"/>
<sequence>MSDSKERLKQAAKILEQPSDYKVCEGCGSIVTLRTFHCPSCHGYRFDETAERVIAQAQMLAKRKANSVLSSDMA</sequence>
<accession>A0A366HK51</accession>
<proteinExistence type="predicted"/>
<evidence type="ECO:0000313" key="1">
    <source>
        <dbReference type="EMBL" id="RBP42490.1"/>
    </source>
</evidence>
<protein>
    <submittedName>
        <fullName evidence="1">Uncharacterized protein</fullName>
    </submittedName>
</protein>
<reference evidence="1 2" key="1">
    <citation type="submission" date="2018-06" db="EMBL/GenBank/DDBJ databases">
        <title>Genomic Encyclopedia of Type Strains, Phase IV (KMG-IV): sequencing the most valuable type-strain genomes for metagenomic binning, comparative biology and taxonomic classification.</title>
        <authorList>
            <person name="Goeker M."/>
        </authorList>
    </citation>
    <scope>NUCLEOTIDE SEQUENCE [LARGE SCALE GENOMIC DNA]</scope>
    <source>
        <strain evidence="1 2">DSM 25532</strain>
    </source>
</reference>
<organism evidence="1 2">
    <name type="scientific">Roseimicrobium gellanilyticum</name>
    <dbReference type="NCBI Taxonomy" id="748857"/>
    <lineage>
        <taxon>Bacteria</taxon>
        <taxon>Pseudomonadati</taxon>
        <taxon>Verrucomicrobiota</taxon>
        <taxon>Verrucomicrobiia</taxon>
        <taxon>Verrucomicrobiales</taxon>
        <taxon>Verrucomicrobiaceae</taxon>
        <taxon>Roseimicrobium</taxon>
    </lineage>
</organism>
<dbReference type="EMBL" id="QNRR01000006">
    <property type="protein sequence ID" value="RBP42490.1"/>
    <property type="molecule type" value="Genomic_DNA"/>
</dbReference>
<name>A0A366HK51_9BACT</name>
<dbReference type="OrthoDB" id="197564at2"/>
<keyword evidence="2" id="KW-1185">Reference proteome</keyword>
<gene>
    <name evidence="1" type="ORF">DES53_106199</name>
</gene>
<evidence type="ECO:0000313" key="2">
    <source>
        <dbReference type="Proteomes" id="UP000253426"/>
    </source>
</evidence>